<evidence type="ECO:0000256" key="12">
    <source>
        <dbReference type="ARBA" id="ARBA00031795"/>
    </source>
</evidence>
<evidence type="ECO:0000256" key="8">
    <source>
        <dbReference type="ARBA" id="ARBA00023136"/>
    </source>
</evidence>
<dbReference type="NCBIfam" id="TIGR01216">
    <property type="entry name" value="ATP_synt_epsi"/>
    <property type="match status" value="1"/>
</dbReference>
<dbReference type="SUPFAM" id="SSF51344">
    <property type="entry name" value="Epsilon subunit of F1F0-ATP synthase N-terminal domain"/>
    <property type="match status" value="1"/>
</dbReference>
<comment type="similarity">
    <text evidence="3 13 14">Belongs to the ATPase epsilon chain family.</text>
</comment>
<proteinExistence type="inferred from homology"/>
<evidence type="ECO:0000256" key="10">
    <source>
        <dbReference type="ARBA" id="ARBA00023310"/>
    </source>
</evidence>
<dbReference type="RefSeq" id="WP_198618291.1">
    <property type="nucleotide sequence ID" value="NZ_JABANU010000018.1"/>
</dbReference>
<dbReference type="InterPro" id="IPR020547">
    <property type="entry name" value="ATP_synth_F1_esu_C"/>
</dbReference>
<dbReference type="InterPro" id="IPR001469">
    <property type="entry name" value="ATP_synth_F1_dsu/esu"/>
</dbReference>
<dbReference type="InterPro" id="IPR020546">
    <property type="entry name" value="ATP_synth_F1_dsu/esu_N"/>
</dbReference>
<keyword evidence="13" id="KW-1003">Cell membrane</keyword>
<name>A0ABS0TCQ5_9STAP</name>
<dbReference type="Proteomes" id="UP000751852">
    <property type="component" value="Unassembled WGS sequence"/>
</dbReference>
<evidence type="ECO:0000256" key="2">
    <source>
        <dbReference type="ARBA" id="ARBA00004202"/>
    </source>
</evidence>
<evidence type="ECO:0000256" key="15">
    <source>
        <dbReference type="SAM" id="Coils"/>
    </source>
</evidence>
<keyword evidence="10 13" id="KW-0066">ATP synthesis</keyword>
<dbReference type="NCBIfam" id="NF009980">
    <property type="entry name" value="PRK13446.1"/>
    <property type="match status" value="1"/>
</dbReference>
<organism evidence="18 19">
    <name type="scientific">Staphylococcus canis</name>
    <dbReference type="NCBI Taxonomy" id="2724942"/>
    <lineage>
        <taxon>Bacteria</taxon>
        <taxon>Bacillati</taxon>
        <taxon>Bacillota</taxon>
        <taxon>Bacilli</taxon>
        <taxon>Bacillales</taxon>
        <taxon>Staphylococcaceae</taxon>
        <taxon>Staphylococcus</taxon>
    </lineage>
</organism>
<sequence length="134" mass="14927">MKTLTLDIVTPNGSVYRESDAEIVVLQTTAGEMGVMYGHIPTVTPLKIGHVKVTRNGQSDYIAVTEGFAEVRREKVNILVQAAESADDIDLERAKSAKERATFYLDGDQDDTDLKRAERALKRAENRIEVAKYK</sequence>
<dbReference type="NCBIfam" id="NF001846">
    <property type="entry name" value="PRK00571.1-3"/>
    <property type="match status" value="1"/>
</dbReference>
<evidence type="ECO:0000313" key="18">
    <source>
        <dbReference type="EMBL" id="MBI5975514.1"/>
    </source>
</evidence>
<gene>
    <name evidence="13" type="primary">atpC</name>
    <name evidence="18" type="ORF">HHH54_07840</name>
</gene>
<evidence type="ECO:0000256" key="14">
    <source>
        <dbReference type="RuleBase" id="RU003656"/>
    </source>
</evidence>
<dbReference type="Pfam" id="PF00401">
    <property type="entry name" value="ATP-synt_DE"/>
    <property type="match status" value="1"/>
</dbReference>
<evidence type="ECO:0000256" key="9">
    <source>
        <dbReference type="ARBA" id="ARBA00023196"/>
    </source>
</evidence>
<comment type="subunit">
    <text evidence="13 14">F-type ATPases have 2 components, CF(1) - the catalytic core - and CF(0) - the membrane proton channel. CF(1) has five subunits: alpha(3), beta(3), gamma(1), delta(1), epsilon(1). CF(0) has three main subunits: a, b and c.</text>
</comment>
<dbReference type="SUPFAM" id="SSF46604">
    <property type="entry name" value="Epsilon subunit of F1F0-ATP synthase C-terminal domain"/>
    <property type="match status" value="1"/>
</dbReference>
<feature type="domain" description="ATP synthase F1 complex delta/epsilon subunit N-terminal" evidence="17">
    <location>
        <begin position="4"/>
        <end position="83"/>
    </location>
</feature>
<feature type="coiled-coil region" evidence="15">
    <location>
        <begin position="107"/>
        <end position="134"/>
    </location>
</feature>
<dbReference type="CDD" id="cd12152">
    <property type="entry name" value="F1-ATPase_delta"/>
    <property type="match status" value="1"/>
</dbReference>
<evidence type="ECO:0000256" key="7">
    <source>
        <dbReference type="ARBA" id="ARBA00023065"/>
    </source>
</evidence>
<evidence type="ECO:0000256" key="4">
    <source>
        <dbReference type="ARBA" id="ARBA00014480"/>
    </source>
</evidence>
<evidence type="ECO:0000256" key="6">
    <source>
        <dbReference type="ARBA" id="ARBA00022781"/>
    </source>
</evidence>
<feature type="domain" description="ATP synthase epsilon subunit C-terminal" evidence="16">
    <location>
        <begin position="87"/>
        <end position="132"/>
    </location>
</feature>
<evidence type="ECO:0000256" key="11">
    <source>
        <dbReference type="ARBA" id="ARBA00030215"/>
    </source>
</evidence>
<dbReference type="PANTHER" id="PTHR13822:SF10">
    <property type="entry name" value="ATP SYNTHASE EPSILON CHAIN, CHLOROPLASTIC"/>
    <property type="match status" value="1"/>
</dbReference>
<protein>
    <recommendedName>
        <fullName evidence="4 13">ATP synthase epsilon chain</fullName>
    </recommendedName>
    <alternativeName>
        <fullName evidence="12 13">ATP synthase F1 sector epsilon subunit</fullName>
    </alternativeName>
    <alternativeName>
        <fullName evidence="11 13">F-ATPase epsilon subunit</fullName>
    </alternativeName>
</protein>
<comment type="function">
    <text evidence="1 13">Produces ATP from ADP in the presence of a proton gradient across the membrane.</text>
</comment>
<keyword evidence="6 13" id="KW-0375">Hydrogen ion transport</keyword>
<evidence type="ECO:0000256" key="13">
    <source>
        <dbReference type="HAMAP-Rule" id="MF_00530"/>
    </source>
</evidence>
<dbReference type="Pfam" id="PF02823">
    <property type="entry name" value="ATP-synt_DE_N"/>
    <property type="match status" value="1"/>
</dbReference>
<dbReference type="HAMAP" id="MF_00530">
    <property type="entry name" value="ATP_synth_epsil_bac"/>
    <property type="match status" value="1"/>
</dbReference>
<dbReference type="Gene3D" id="2.60.15.10">
    <property type="entry name" value="F0F1 ATP synthase delta/epsilon subunit, N-terminal"/>
    <property type="match status" value="1"/>
</dbReference>
<dbReference type="InterPro" id="IPR036771">
    <property type="entry name" value="ATPsynth_dsu/esu_N"/>
</dbReference>
<comment type="subcellular location">
    <subcellularLocation>
        <location evidence="2 13">Cell membrane</location>
        <topology evidence="2 13">Peripheral membrane protein</topology>
    </subcellularLocation>
</comment>
<evidence type="ECO:0000259" key="17">
    <source>
        <dbReference type="Pfam" id="PF02823"/>
    </source>
</evidence>
<comment type="caution">
    <text evidence="18">The sequence shown here is derived from an EMBL/GenBank/DDBJ whole genome shotgun (WGS) entry which is preliminary data.</text>
</comment>
<keyword evidence="9 13" id="KW-0139">CF(1)</keyword>
<reference evidence="18 19" key="1">
    <citation type="submission" date="2020-04" db="EMBL/GenBank/DDBJ databases">
        <title>Staphylococcus species from domestic dog.</title>
        <authorList>
            <person name="Paterson G.K."/>
        </authorList>
    </citation>
    <scope>NUCLEOTIDE SEQUENCE [LARGE SCALE GENOMIC DNA]</scope>
    <source>
        <strain evidence="18 19">H16/1A</strain>
    </source>
</reference>
<dbReference type="InterPro" id="IPR036794">
    <property type="entry name" value="ATP_F1_dsu/esu_C_sf"/>
</dbReference>
<dbReference type="Gene3D" id="1.20.5.440">
    <property type="entry name" value="ATP synthase delta/epsilon subunit, C-terminal domain"/>
    <property type="match status" value="1"/>
</dbReference>
<evidence type="ECO:0000313" key="19">
    <source>
        <dbReference type="Proteomes" id="UP000751852"/>
    </source>
</evidence>
<evidence type="ECO:0000256" key="3">
    <source>
        <dbReference type="ARBA" id="ARBA00005712"/>
    </source>
</evidence>
<keyword evidence="5 13" id="KW-0813">Transport</keyword>
<accession>A0ABS0TCQ5</accession>
<keyword evidence="15" id="KW-0175">Coiled coil</keyword>
<dbReference type="PANTHER" id="PTHR13822">
    <property type="entry name" value="ATP SYNTHASE DELTA/EPSILON CHAIN"/>
    <property type="match status" value="1"/>
</dbReference>
<evidence type="ECO:0000256" key="1">
    <source>
        <dbReference type="ARBA" id="ARBA00003543"/>
    </source>
</evidence>
<evidence type="ECO:0000256" key="5">
    <source>
        <dbReference type="ARBA" id="ARBA00022448"/>
    </source>
</evidence>
<evidence type="ECO:0000259" key="16">
    <source>
        <dbReference type="Pfam" id="PF00401"/>
    </source>
</evidence>
<keyword evidence="8 13" id="KW-0472">Membrane</keyword>
<dbReference type="EMBL" id="JABANU010000018">
    <property type="protein sequence ID" value="MBI5975514.1"/>
    <property type="molecule type" value="Genomic_DNA"/>
</dbReference>
<keyword evidence="19" id="KW-1185">Reference proteome</keyword>
<keyword evidence="7 13" id="KW-0406">Ion transport</keyword>